<feature type="region of interest" description="Disordered" evidence="1">
    <location>
        <begin position="20"/>
        <end position="72"/>
    </location>
</feature>
<evidence type="ECO:0000256" key="1">
    <source>
        <dbReference type="SAM" id="MobiDB-lite"/>
    </source>
</evidence>
<comment type="caution">
    <text evidence="2">The sequence shown here is derived from an EMBL/GenBank/DDBJ whole genome shotgun (WGS) entry which is preliminary data.</text>
</comment>
<dbReference type="OrthoDB" id="273864at2759"/>
<organism evidence="2 3">
    <name type="scientific">Leishmania tarentolae</name>
    <name type="common">Sauroleishmania tarentolae</name>
    <dbReference type="NCBI Taxonomy" id="5689"/>
    <lineage>
        <taxon>Eukaryota</taxon>
        <taxon>Discoba</taxon>
        <taxon>Euglenozoa</taxon>
        <taxon>Kinetoplastea</taxon>
        <taxon>Metakinetoplastina</taxon>
        <taxon>Trypanosomatida</taxon>
        <taxon>Trypanosomatidae</taxon>
        <taxon>Leishmaniinae</taxon>
        <taxon>Leishmania</taxon>
        <taxon>lizard Leishmania</taxon>
    </lineage>
</organism>
<feature type="region of interest" description="Disordered" evidence="1">
    <location>
        <begin position="299"/>
        <end position="320"/>
    </location>
</feature>
<feature type="compositionally biased region" description="Low complexity" evidence="1">
    <location>
        <begin position="299"/>
        <end position="318"/>
    </location>
</feature>
<evidence type="ECO:0000313" key="3">
    <source>
        <dbReference type="Proteomes" id="UP000419144"/>
    </source>
</evidence>
<proteinExistence type="predicted"/>
<sequence length="1754" mass="187377">MTSRWKCVDLLSLSSVTAAAVRRQRRQPSAPPASPFGFQASSTSGASILGRDSDDQADPGQRDHTAADAADTDATSFRDAWPARGCCVDMTVGSAACLAARVSPAAAAATTATRVSISRLLCSSLLPWHSALDCFYELAEGERRRRADASSLYDTHCPQTHDHIIPLEAIIAVYGMLLRQQAPHTAADKTDYRDASSRSAAVATASQSTVSDTTLASGGAVSPLVFMAYASKQHSSLNPIAVLLAADKSRGTGDVSEPQDGGGVHEDAHGGASPLSLLTLSTALHVGLLEELQISAVPPSSSSTAAVPATGTAPTTPSLTRQRWAAAQTIHHMWCYGWAPDYFRALAATPLPATASASATVTTTLGDRHGESADRVSVALGLVQRAAHAMPHFTHLLCAVESMWAIHHERRCAGASGQPSLPAGAAERCQQLPLNASRQDKTSALAGYTQTRAVNSVAGEASVKMLHALAATSPRERLGSAAVSGDAVRDVSHTVTTRQLHSVTRDLVVFAWNAIEVRRRRAVGVAGRSENYTAAPYRRSPTGASGSGLESSPDLIGSGISRQLECAVAMADEEQDALLRLVCTATRFSTFKNLCGWMAPLVTHASCVSAEVADGPSRSSVWSPQQEEALLCLLTRTVRRAPSWTAACTILSDTWSKLPRVSAAADVAGTGAHTDLRCRRDDGVASVPELLEAFFTSPHAPKAVLPSQVRRQAGCRPTTCDASFWYRVIVCTDTAEAEVTHWRYMIFGGDAYVYSTGFSQAQRTAAMEKRHHALTRAALLVVHRWLRPAEALNLALQCLARSHARCAEQWTTVLECQPNDGKASDSTTHRRCPENGNAKTTNTPDVFPYQQPRVPSSCPGTAATLGEGAVDVVPATVTRLMADQHRAYCGALLSNQEQLEWLDATLRCTRSGPARQLIIKAALMARWHCGSDVQNADESAPGDGGSGSNEDLAARVCAAMNYPMTVAVTEMTAIVRRWVSPEADVFEESAVAALFNCGDDLPRRVARLGDVGRLLTDVSRVFHSVPSGPSAVEALFAAARAAVTSAGLRLECGAHLSSSSSLFSTAATAAAQLSAGVSAQPGDSVAAAVALSRSALVPERQPCGDIERRLARLHGWLELLCTCPTELLAHEHCVVVWLYVLMRHVEELHGYAQEGSAQLSAAPRQEREASIQAESEITSCRAEAASDGGGVDLRQCQWSLETEEAAVRRVAQSLSSQLWPVLPTSSLLPPMLLNWLLTRGGERTWGDAVRTLRAWADADGGLKEEHSGRRFSLLVLPLNRVVSVEQAVRVLHTLQAVEERCAASPTPAETVSMKRTPSPQIPLQKFPSRFSVTKESGVTLLVAEMGSLPAMTDHRNRQPLDTIALASVYGHIEYVVLREWYGRALAAVLRFLAQQPQYTYLTYVRDAPHYAVPRVLQRQHDGHRASDLTETEGWTGKAPMEVAIHSVRTLCARRPTHSLLQALWGTQGVGCNRALGAPASVEPVTHAEISLARWRAWMSEAAALAKVDHGILFPPSARTLSTDSPAFTCASAAAVADHVWCTSNLNSLTMSSFDASAPSKVMQTPLHDGSSPSAVAAPSSSAVRVPLHLLATFVLQECRISSPHGGPSMSGAASAVARAENVSRAPWKRKRRSFFGKHRSPFSAFLPSAAFLNMFMDEDVQRSFTGSGTALTAASPSPCRARTVHSELLALFLQVLRCKQREAAAHTGASAAAGETLEELAAEVLAEQCFEEVVMELREDKEQQVKGGGDRTSG</sequence>
<evidence type="ECO:0000313" key="2">
    <source>
        <dbReference type="EMBL" id="GET87140.1"/>
    </source>
</evidence>
<name>A0A640KBS9_LEITA</name>
<gene>
    <name evidence="2" type="ORF">LtaPh_1410900</name>
</gene>
<keyword evidence="3" id="KW-1185">Reference proteome</keyword>
<dbReference type="VEuPathDB" id="TriTrypDB:LtaPh_1410900"/>
<feature type="region of interest" description="Disordered" evidence="1">
    <location>
        <begin position="250"/>
        <end position="270"/>
    </location>
</feature>
<feature type="region of interest" description="Disordered" evidence="1">
    <location>
        <begin position="818"/>
        <end position="842"/>
    </location>
</feature>
<accession>A0A640KBS9</accession>
<reference evidence="2" key="1">
    <citation type="submission" date="2019-11" db="EMBL/GenBank/DDBJ databases">
        <title>Leishmania tarentolae CDS.</title>
        <authorList>
            <person name="Goto Y."/>
            <person name="Yamagishi J."/>
        </authorList>
    </citation>
    <scope>NUCLEOTIDE SEQUENCE [LARGE SCALE GENOMIC DNA]</scope>
    <source>
        <strain evidence="2">Parrot Tar II</strain>
    </source>
</reference>
<dbReference type="EMBL" id="BLBS01000018">
    <property type="protein sequence ID" value="GET87140.1"/>
    <property type="molecule type" value="Genomic_DNA"/>
</dbReference>
<protein>
    <submittedName>
        <fullName evidence="2">Uncharacterized protein</fullName>
    </submittedName>
</protein>
<dbReference type="Proteomes" id="UP000419144">
    <property type="component" value="Unassembled WGS sequence"/>
</dbReference>